<reference evidence="4 5" key="1">
    <citation type="submission" date="2017-02" db="EMBL/GenBank/DDBJ databases">
        <authorList>
            <person name="Peterson S.W."/>
        </authorList>
    </citation>
    <scope>NUCLEOTIDE SEQUENCE [LARGE SCALE GENOMIC DNA]</scope>
    <source>
        <strain evidence="4 5">S285</strain>
    </source>
</reference>
<gene>
    <name evidence="4" type="ORF">B1812_20350</name>
</gene>
<keyword evidence="3" id="KW-0812">Transmembrane</keyword>
<dbReference type="Proteomes" id="UP000193978">
    <property type="component" value="Chromosome"/>
</dbReference>
<proteinExistence type="predicted"/>
<protein>
    <submittedName>
        <fullName evidence="4">Uncharacterized protein</fullName>
    </submittedName>
</protein>
<name>A0A1W6MZS3_9HYPH</name>
<dbReference type="AlphaFoldDB" id="A0A1W6MZS3"/>
<accession>A0A1W6MZS3</accession>
<dbReference type="RefSeq" id="WP_085773190.1">
    <property type="nucleotide sequence ID" value="NZ_AP027149.1"/>
</dbReference>
<sequence length="762" mass="82669">MHDLPSTRGPQQGASPTSARPGQESAPPTDERRSAANSLAARLTTLFWRQDEASKGKARLAFSRADVARLAFLVTIPVLCWVFYTTSSGMIDVMRREPGDWVGIIGTVIGTTALLTMLAATSWSLGADLGALIARQQFLGERVALKTAITGLVYVFVFSISAFFSFTYYYNNIFGLSSKRLAAQLQPMEIAAESLLPAQKYIEENYDAESQRIVSMPAMRAYLERIDALTRAAANAGPALRENARKAQEELQRVAAIAAQKTAADLADAQAARRQIAESEEKIAALDRTTAELEPIVKAKEEQIAALSATEREEEQLALDASKGLDNMGAACGPNCLSHRGKAEAARKRAATIRQTLSGPLSERAHAIKQRDLLEAALVTLRQQEESARAKRPAAIDAKIEPPPDLSAAIAALSQASIDIRVNPTTQRIREAKPACLLLLGATRETRSLPAAVPSDFSCEPQGRETLDLLAARDEVIGARAAFAQKCALDGELRNDMQAIVTRMRAGGDAASASAGVNEAKQRVDACVVSGKAAGLTEAQVQELLKRSDRFLQTRSLERNRFELAREAFLKLTPDATMALGVAIAQDAFMFVMKLLSEILKRETKARERAPLPSSMDLTDNDGEDWDTRVLKALLRRARPYHGAMSLLDVHVPEIEALPDEVRDNLSGLLNRLVRAGHAYVDRKGEYILDDRTLIEAEARLEAALKRQRLLAATVGAPGRFSALSGFAEDGDGVWRRGRGALARYILPSPPAPAIAAMESDD</sequence>
<keyword evidence="3" id="KW-0472">Membrane</keyword>
<feature type="region of interest" description="Disordered" evidence="2">
    <location>
        <begin position="1"/>
        <end position="35"/>
    </location>
</feature>
<keyword evidence="5" id="KW-1185">Reference proteome</keyword>
<dbReference type="EMBL" id="CP019948">
    <property type="protein sequence ID" value="ARN83046.1"/>
    <property type="molecule type" value="Genomic_DNA"/>
</dbReference>
<evidence type="ECO:0000256" key="3">
    <source>
        <dbReference type="SAM" id="Phobius"/>
    </source>
</evidence>
<evidence type="ECO:0000256" key="1">
    <source>
        <dbReference type="SAM" id="Coils"/>
    </source>
</evidence>
<dbReference type="KEGG" id="mbry:B1812_20350"/>
<feature type="transmembrane region" description="Helical" evidence="3">
    <location>
        <begin position="67"/>
        <end position="84"/>
    </location>
</feature>
<organism evidence="4 5">
    <name type="scientific">Methylocystis bryophila</name>
    <dbReference type="NCBI Taxonomy" id="655015"/>
    <lineage>
        <taxon>Bacteria</taxon>
        <taxon>Pseudomonadati</taxon>
        <taxon>Pseudomonadota</taxon>
        <taxon>Alphaproteobacteria</taxon>
        <taxon>Hyphomicrobiales</taxon>
        <taxon>Methylocystaceae</taxon>
        <taxon>Methylocystis</taxon>
    </lineage>
</organism>
<feature type="compositionally biased region" description="Polar residues" evidence="2">
    <location>
        <begin position="8"/>
        <end position="20"/>
    </location>
</feature>
<dbReference type="STRING" id="655015.B1812_20350"/>
<keyword evidence="3" id="KW-1133">Transmembrane helix</keyword>
<feature type="transmembrane region" description="Helical" evidence="3">
    <location>
        <begin position="147"/>
        <end position="170"/>
    </location>
</feature>
<feature type="coiled-coil region" evidence="1">
    <location>
        <begin position="269"/>
        <end position="317"/>
    </location>
</feature>
<dbReference type="OrthoDB" id="8429670at2"/>
<evidence type="ECO:0000313" key="4">
    <source>
        <dbReference type="EMBL" id="ARN83046.1"/>
    </source>
</evidence>
<evidence type="ECO:0000256" key="2">
    <source>
        <dbReference type="SAM" id="MobiDB-lite"/>
    </source>
</evidence>
<feature type="transmembrane region" description="Helical" evidence="3">
    <location>
        <begin position="104"/>
        <end position="126"/>
    </location>
</feature>
<evidence type="ECO:0000313" key="5">
    <source>
        <dbReference type="Proteomes" id="UP000193978"/>
    </source>
</evidence>
<keyword evidence="1" id="KW-0175">Coiled coil</keyword>